<sequence>MYSLLSVIDKLEFELDVSLFERRKGLITPTPTVQLLRDEIERAYVPLEALKSFSARLARGDAGKTATSRCRRAESGGKAIV</sequence>
<name>A0A2N9W0D4_9HYPH</name>
<gene>
    <name evidence="1" type="ORF">B5P45_09190</name>
</gene>
<protein>
    <recommendedName>
        <fullName evidence="3">HTH lysR-type domain-containing protein</fullName>
    </recommendedName>
</protein>
<reference evidence="1 2" key="1">
    <citation type="journal article" date="2017" name="Int J Environ Stud">
        <title>Does the Miocene-Pliocene relict legume Oxytropis triphylla form nitrogen-fixing nodules with a combination of bacterial strains?</title>
        <authorList>
            <person name="Safronova V."/>
            <person name="Belimov A."/>
            <person name="Sazanova A."/>
            <person name="Kuznetsova I."/>
            <person name="Popova J."/>
            <person name="Andronov E."/>
            <person name="Verkhozina A."/>
            <person name="Tikhonovich I."/>
        </authorList>
    </citation>
    <scope>NUCLEOTIDE SEQUENCE [LARGE SCALE GENOMIC DNA]</scope>
    <source>
        <strain evidence="1 2">Tri-38</strain>
    </source>
</reference>
<comment type="caution">
    <text evidence="1">The sequence shown here is derived from an EMBL/GenBank/DDBJ whole genome shotgun (WGS) entry which is preliminary data.</text>
</comment>
<evidence type="ECO:0000313" key="1">
    <source>
        <dbReference type="EMBL" id="PIO45202.1"/>
    </source>
</evidence>
<dbReference type="AlphaFoldDB" id="A0A2N9W0D4"/>
<evidence type="ECO:0000313" key="2">
    <source>
        <dbReference type="Proteomes" id="UP000232163"/>
    </source>
</evidence>
<proteinExistence type="predicted"/>
<organism evidence="1 2">
    <name type="scientific">Phyllobacterium zundukense</name>
    <dbReference type="NCBI Taxonomy" id="1867719"/>
    <lineage>
        <taxon>Bacteria</taxon>
        <taxon>Pseudomonadati</taxon>
        <taxon>Pseudomonadota</taxon>
        <taxon>Alphaproteobacteria</taxon>
        <taxon>Hyphomicrobiales</taxon>
        <taxon>Phyllobacteriaceae</taxon>
        <taxon>Phyllobacterium</taxon>
    </lineage>
</organism>
<dbReference type="EMBL" id="MZMT01000023">
    <property type="protein sequence ID" value="PIO45202.1"/>
    <property type="molecule type" value="Genomic_DNA"/>
</dbReference>
<accession>A0A2N9W0D4</accession>
<dbReference type="RefSeq" id="WP_099997862.1">
    <property type="nucleotide sequence ID" value="NZ_CP017940.1"/>
</dbReference>
<dbReference type="Proteomes" id="UP000232163">
    <property type="component" value="Unassembled WGS sequence"/>
</dbReference>
<dbReference type="OrthoDB" id="7260751at2"/>
<keyword evidence="2" id="KW-1185">Reference proteome</keyword>
<evidence type="ECO:0008006" key="3">
    <source>
        <dbReference type="Google" id="ProtNLM"/>
    </source>
</evidence>
<dbReference type="KEGG" id="pht:BLM14_01970"/>